<gene>
    <name evidence="1" type="ORF">DHETER_LOCUS3590</name>
</gene>
<protein>
    <submittedName>
        <fullName evidence="1">5445_t:CDS:1</fullName>
    </submittedName>
</protein>
<dbReference type="Proteomes" id="UP000789702">
    <property type="component" value="Unassembled WGS sequence"/>
</dbReference>
<feature type="non-terminal residue" evidence="1">
    <location>
        <position position="1"/>
    </location>
</feature>
<sequence length="169" mass="19213">FDDDQPDLNNILTVLNQIQLDNQALYQENTDLRNTLEQLHVQDGANYHKEPKVSLLDKFNGSRANFRGFLNQVCLVICMQPNRYSNDQSQVGLLRSLFTSLVLAWFALLLKKQSLLLKDFTELVKEFEATFGDSVKSRTAANKIQKLTQGPKLALSYASKFQQIASDLD</sequence>
<name>A0ACA9L6N4_9GLOM</name>
<evidence type="ECO:0000313" key="2">
    <source>
        <dbReference type="Proteomes" id="UP000789702"/>
    </source>
</evidence>
<accession>A0ACA9L6N4</accession>
<keyword evidence="2" id="KW-1185">Reference proteome</keyword>
<reference evidence="1" key="1">
    <citation type="submission" date="2021-06" db="EMBL/GenBank/DDBJ databases">
        <authorList>
            <person name="Kallberg Y."/>
            <person name="Tangrot J."/>
            <person name="Rosling A."/>
        </authorList>
    </citation>
    <scope>NUCLEOTIDE SEQUENCE</scope>
    <source>
        <strain evidence="1">IL203A</strain>
    </source>
</reference>
<proteinExistence type="predicted"/>
<organism evidence="1 2">
    <name type="scientific">Dentiscutata heterogama</name>
    <dbReference type="NCBI Taxonomy" id="1316150"/>
    <lineage>
        <taxon>Eukaryota</taxon>
        <taxon>Fungi</taxon>
        <taxon>Fungi incertae sedis</taxon>
        <taxon>Mucoromycota</taxon>
        <taxon>Glomeromycotina</taxon>
        <taxon>Glomeromycetes</taxon>
        <taxon>Diversisporales</taxon>
        <taxon>Gigasporaceae</taxon>
        <taxon>Dentiscutata</taxon>
    </lineage>
</organism>
<dbReference type="EMBL" id="CAJVPU010003147">
    <property type="protein sequence ID" value="CAG8513918.1"/>
    <property type="molecule type" value="Genomic_DNA"/>
</dbReference>
<evidence type="ECO:0000313" key="1">
    <source>
        <dbReference type="EMBL" id="CAG8513918.1"/>
    </source>
</evidence>
<comment type="caution">
    <text evidence="1">The sequence shown here is derived from an EMBL/GenBank/DDBJ whole genome shotgun (WGS) entry which is preliminary data.</text>
</comment>